<dbReference type="InterPro" id="IPR032675">
    <property type="entry name" value="LRR_dom_sf"/>
</dbReference>
<dbReference type="Proteomes" id="UP001274896">
    <property type="component" value="Unassembled WGS sequence"/>
</dbReference>
<dbReference type="InterPro" id="IPR051261">
    <property type="entry name" value="NLR"/>
</dbReference>
<protein>
    <recommendedName>
        <fullName evidence="3">Integrase zinc-binding domain-containing protein</fullName>
    </recommendedName>
</protein>
<sequence>MHSVPAEVRPVFGLGDELITEDNIILKGNRALIPKSLQPEYLKILHKGHPGVEATKRRARESMFWPSVSDDIEASVKTCSTCNCLINKKSQSDYMQFLNCLVPKTEHPRELNHFRPVALTSLLMKTMERIIFCQLRSLVCTVRDPLQFAYRPDIGVDDAVIYLMHWALTHLESTGSTKFSDDSAIVGCVSDGNEQEYRDIIKDFVDWLTIQGLDIELVDKFKYLGVHLNNRLDWLDNTDALYKKGQSRLYLQRRLGSFGVSKTLLRTFYDTVVASAILCAIVCWVGGSTERDRKRLNKLVRRASSVLGCPLDLVEEVGERRMLAKLRIIMNNTSHPQCRKERYRRMSMCNLTEKSCRALSSVLSSKYTSLRELDLSMNNLQDSGVKLLSDGLKNPHCTLELLWLCKCNLTEESCAVLSSVLSSNSSSLKDLNLSGNKLYDSGVKKLSEGLKDPNCKLEILWLEWCSITDEGIVALVSALRSNASSQLKELDLNGNKPGNSGVTQLKDLLQDRDSKLETLEYHGFCSGLSVSGGHFILDDGSSAETQSQQN</sequence>
<evidence type="ECO:0000256" key="2">
    <source>
        <dbReference type="ARBA" id="ARBA00022737"/>
    </source>
</evidence>
<dbReference type="EMBL" id="JAUCMX010000006">
    <property type="protein sequence ID" value="KAK3542872.1"/>
    <property type="molecule type" value="Genomic_DNA"/>
</dbReference>
<dbReference type="SMART" id="SM00368">
    <property type="entry name" value="LRR_RI"/>
    <property type="match status" value="5"/>
</dbReference>
<dbReference type="SUPFAM" id="SSF52047">
    <property type="entry name" value="RNI-like"/>
    <property type="match status" value="1"/>
</dbReference>
<evidence type="ECO:0000259" key="3">
    <source>
        <dbReference type="Pfam" id="PF17921"/>
    </source>
</evidence>
<dbReference type="Pfam" id="PF13516">
    <property type="entry name" value="LRR_6"/>
    <property type="match status" value="3"/>
</dbReference>
<dbReference type="FunFam" id="1.10.340.70:FF:000003">
    <property type="entry name" value="Protein CBG25708"/>
    <property type="match status" value="1"/>
</dbReference>
<evidence type="ECO:0000313" key="5">
    <source>
        <dbReference type="Proteomes" id="UP001274896"/>
    </source>
</evidence>
<dbReference type="Gene3D" id="1.10.340.70">
    <property type="match status" value="1"/>
</dbReference>
<feature type="domain" description="Integrase zinc-binding" evidence="3">
    <location>
        <begin position="33"/>
        <end position="83"/>
    </location>
</feature>
<dbReference type="InterPro" id="IPR041588">
    <property type="entry name" value="Integrase_H2C2"/>
</dbReference>
<keyword evidence="5" id="KW-1185">Reference proteome</keyword>
<dbReference type="Gene3D" id="3.80.10.10">
    <property type="entry name" value="Ribonuclease Inhibitor"/>
    <property type="match status" value="1"/>
</dbReference>
<reference evidence="4" key="1">
    <citation type="submission" date="2023-06" db="EMBL/GenBank/DDBJ databases">
        <title>Male Hemibagrus guttatus genome.</title>
        <authorList>
            <person name="Bian C."/>
        </authorList>
    </citation>
    <scope>NUCLEOTIDE SEQUENCE</scope>
    <source>
        <strain evidence="4">Male_cb2023</strain>
        <tissue evidence="4">Muscle</tissue>
    </source>
</reference>
<dbReference type="AlphaFoldDB" id="A0AAE0R3Z1"/>
<keyword evidence="1" id="KW-0433">Leucine-rich repeat</keyword>
<evidence type="ECO:0000256" key="1">
    <source>
        <dbReference type="ARBA" id="ARBA00022614"/>
    </source>
</evidence>
<comment type="caution">
    <text evidence="4">The sequence shown here is derived from an EMBL/GenBank/DDBJ whole genome shotgun (WGS) entry which is preliminary data.</text>
</comment>
<gene>
    <name evidence="4" type="ORF">QTP70_006148</name>
</gene>
<keyword evidence="2" id="KW-0677">Repeat</keyword>
<evidence type="ECO:0000313" key="4">
    <source>
        <dbReference type="EMBL" id="KAK3542872.1"/>
    </source>
</evidence>
<proteinExistence type="predicted"/>
<organism evidence="4 5">
    <name type="scientific">Hemibagrus guttatus</name>
    <dbReference type="NCBI Taxonomy" id="175788"/>
    <lineage>
        <taxon>Eukaryota</taxon>
        <taxon>Metazoa</taxon>
        <taxon>Chordata</taxon>
        <taxon>Craniata</taxon>
        <taxon>Vertebrata</taxon>
        <taxon>Euteleostomi</taxon>
        <taxon>Actinopterygii</taxon>
        <taxon>Neopterygii</taxon>
        <taxon>Teleostei</taxon>
        <taxon>Ostariophysi</taxon>
        <taxon>Siluriformes</taxon>
        <taxon>Bagridae</taxon>
        <taxon>Hemibagrus</taxon>
    </lineage>
</organism>
<dbReference type="Pfam" id="PF17921">
    <property type="entry name" value="Integrase_H2C2"/>
    <property type="match status" value="1"/>
</dbReference>
<dbReference type="InterPro" id="IPR001611">
    <property type="entry name" value="Leu-rich_rpt"/>
</dbReference>
<accession>A0AAE0R3Z1</accession>
<name>A0AAE0R3Z1_9TELE</name>
<dbReference type="PANTHER" id="PTHR24106">
    <property type="entry name" value="NACHT, LRR AND CARD DOMAINS-CONTAINING"/>
    <property type="match status" value="1"/>
</dbReference>